<name>A0A3E1NWX2_9BACT</name>
<evidence type="ECO:0000313" key="2">
    <source>
        <dbReference type="Proteomes" id="UP000261174"/>
    </source>
</evidence>
<accession>A0A3E1NWX2</accession>
<keyword evidence="2" id="KW-1185">Reference proteome</keyword>
<dbReference type="Proteomes" id="UP000261174">
    <property type="component" value="Unassembled WGS sequence"/>
</dbReference>
<proteinExistence type="predicted"/>
<dbReference type="CDD" id="cd02440">
    <property type="entry name" value="AdoMet_MTases"/>
    <property type="match status" value="1"/>
</dbReference>
<comment type="caution">
    <text evidence="1">The sequence shown here is derived from an EMBL/GenBank/DDBJ whole genome shotgun (WGS) entry which is preliminary data.</text>
</comment>
<dbReference type="Gene3D" id="3.40.50.150">
    <property type="entry name" value="Vaccinia Virus protein VP39"/>
    <property type="match status" value="1"/>
</dbReference>
<reference evidence="1 2" key="1">
    <citation type="submission" date="2018-08" db="EMBL/GenBank/DDBJ databases">
        <title>Chitinophaga sp. K20C18050901, a novel bacterium isolated from forest soil.</title>
        <authorList>
            <person name="Wang C."/>
        </authorList>
    </citation>
    <scope>NUCLEOTIDE SEQUENCE [LARGE SCALE GENOMIC DNA]</scope>
    <source>
        <strain evidence="1 2">K20C18050901</strain>
    </source>
</reference>
<dbReference type="InterPro" id="IPR029063">
    <property type="entry name" value="SAM-dependent_MTases_sf"/>
</dbReference>
<dbReference type="EMBL" id="QTJV01000009">
    <property type="protein sequence ID" value="RFM32420.1"/>
    <property type="molecule type" value="Genomic_DNA"/>
</dbReference>
<organism evidence="1 2">
    <name type="scientific">Chitinophaga silvisoli</name>
    <dbReference type="NCBI Taxonomy" id="2291814"/>
    <lineage>
        <taxon>Bacteria</taxon>
        <taxon>Pseudomonadati</taxon>
        <taxon>Bacteroidota</taxon>
        <taxon>Chitinophagia</taxon>
        <taxon>Chitinophagales</taxon>
        <taxon>Chitinophagaceae</taxon>
        <taxon>Chitinophaga</taxon>
    </lineage>
</organism>
<dbReference type="AlphaFoldDB" id="A0A3E1NWX2"/>
<dbReference type="SUPFAM" id="SSF53335">
    <property type="entry name" value="S-adenosyl-L-methionine-dependent methyltransferases"/>
    <property type="match status" value="1"/>
</dbReference>
<gene>
    <name evidence="1" type="ORF">DXN04_22300</name>
</gene>
<dbReference type="Pfam" id="PF13489">
    <property type="entry name" value="Methyltransf_23"/>
    <property type="match status" value="1"/>
</dbReference>
<sequence>MQGENLLIMEFKIDERGSWISDSLEGHCFDPSLCRAIGSVLKHEGANTIVDLGCGPGWYVRGLCDLGFDACGYDGNPYTASISADIVENGRCKTLELTVPFDLQVRYDYVLSLEVGEHIPIQFEDLFIGNLLRHSKKGLIISWGIVGQNGTGHVNCRDNDYIIDKMTSKGAVLDYTASNYLRNKASLSWFCNSIMVFNLSSKD</sequence>
<evidence type="ECO:0008006" key="3">
    <source>
        <dbReference type="Google" id="ProtNLM"/>
    </source>
</evidence>
<protein>
    <recommendedName>
        <fullName evidence="3">Class I SAM-dependent methyltransferase</fullName>
    </recommendedName>
</protein>
<evidence type="ECO:0000313" key="1">
    <source>
        <dbReference type="EMBL" id="RFM32420.1"/>
    </source>
</evidence>